<dbReference type="SUPFAM" id="SSF54001">
    <property type="entry name" value="Cysteine proteinases"/>
    <property type="match status" value="1"/>
</dbReference>
<dbReference type="AlphaFoldDB" id="A0A8H7VQ43"/>
<dbReference type="GO" id="GO:0006508">
    <property type="term" value="P:proteolysis"/>
    <property type="evidence" value="ECO:0007669"/>
    <property type="project" value="UniProtKB-KW"/>
</dbReference>
<dbReference type="PROSITE" id="PS50600">
    <property type="entry name" value="ULP_PROTEASE"/>
    <property type="match status" value="1"/>
</dbReference>
<evidence type="ECO:0000256" key="2">
    <source>
        <dbReference type="ARBA" id="ARBA00022670"/>
    </source>
</evidence>
<evidence type="ECO:0000313" key="8">
    <source>
        <dbReference type="Proteomes" id="UP000646827"/>
    </source>
</evidence>
<feature type="compositionally biased region" description="Low complexity" evidence="5">
    <location>
        <begin position="95"/>
        <end position="115"/>
    </location>
</feature>
<dbReference type="GO" id="GO:0016929">
    <property type="term" value="F:deSUMOylase activity"/>
    <property type="evidence" value="ECO:0007669"/>
    <property type="project" value="TreeGrafter"/>
</dbReference>
<keyword evidence="2" id="KW-0645">Protease</keyword>
<dbReference type="FunFam" id="3.40.395.10:FF:000001">
    <property type="entry name" value="Sentrin-specific protease 1"/>
    <property type="match status" value="1"/>
</dbReference>
<feature type="compositionally biased region" description="Polar residues" evidence="5">
    <location>
        <begin position="85"/>
        <end position="94"/>
    </location>
</feature>
<dbReference type="GO" id="GO:0005634">
    <property type="term" value="C:nucleus"/>
    <property type="evidence" value="ECO:0007669"/>
    <property type="project" value="TreeGrafter"/>
</dbReference>
<dbReference type="GO" id="GO:0016926">
    <property type="term" value="P:protein desumoylation"/>
    <property type="evidence" value="ECO:0007669"/>
    <property type="project" value="TreeGrafter"/>
</dbReference>
<dbReference type="Pfam" id="PF02902">
    <property type="entry name" value="Peptidase_C48"/>
    <property type="match status" value="1"/>
</dbReference>
<dbReference type="PANTHER" id="PTHR12606">
    <property type="entry name" value="SENTRIN/SUMO-SPECIFIC PROTEASE"/>
    <property type="match status" value="1"/>
</dbReference>
<protein>
    <recommendedName>
        <fullName evidence="6">Ubiquitin-like protease family profile domain-containing protein</fullName>
    </recommendedName>
</protein>
<sequence>MKETRPLPVDFTALTSTPNKSLKRNYGDSRRRRSTSHFLPKAYFLLQRTPTMNRHNSDIINNDYTNNNINNTSTRSSDNSNSRSTVSKTTTTHQSNSNHHSNNNINNSNHESISSGSSYASAITIVDENETKPTTPSIDDLLGDLQSLSIQQKRSAHTSTSSYEKRQQLEVKRLNQEYLAAKRAALKRVQSPLAKKWDELYEKTSIVKVPSVKPLSVEEEALVTNIMRKTGSQELAQLKTAVVQYSDIQKLKPGEWLNDEIINFYMELIADRSRSETAIAEKAPSVHCYSTFFCSTLRENGYAKVRRWTKRVDIFSKDLLFVPINYSYHWTLGMIDMKKKTVTIYDSLHGGHRVVSGILMKYLADEHLDKKKEPLDMSDWKINEPKDIPGQQNMHDCGVFTCTFAERLSRAHEFDFSQDDMDVIRKRMVLSIAKKEIV</sequence>
<feature type="compositionally biased region" description="Low complexity" evidence="5">
    <location>
        <begin position="58"/>
        <end position="84"/>
    </location>
</feature>
<keyword evidence="3" id="KW-0378">Hydrolase</keyword>
<evidence type="ECO:0000256" key="3">
    <source>
        <dbReference type="ARBA" id="ARBA00022801"/>
    </source>
</evidence>
<dbReference type="EMBL" id="JAEPRB010000039">
    <property type="protein sequence ID" value="KAG2224648.1"/>
    <property type="molecule type" value="Genomic_DNA"/>
</dbReference>
<keyword evidence="4" id="KW-0788">Thiol protease</keyword>
<evidence type="ECO:0000256" key="1">
    <source>
        <dbReference type="ARBA" id="ARBA00005234"/>
    </source>
</evidence>
<dbReference type="InterPro" id="IPR003653">
    <property type="entry name" value="Peptidase_C48_C"/>
</dbReference>
<evidence type="ECO:0000259" key="6">
    <source>
        <dbReference type="PROSITE" id="PS50600"/>
    </source>
</evidence>
<keyword evidence="8" id="KW-1185">Reference proteome</keyword>
<dbReference type="Proteomes" id="UP000646827">
    <property type="component" value="Unassembled WGS sequence"/>
</dbReference>
<dbReference type="PANTHER" id="PTHR12606:SF141">
    <property type="entry name" value="GH15225P-RELATED"/>
    <property type="match status" value="1"/>
</dbReference>
<reference evidence="7 8" key="1">
    <citation type="submission" date="2020-12" db="EMBL/GenBank/DDBJ databases">
        <title>Metabolic potential, ecology and presence of endohyphal bacteria is reflected in genomic diversity of Mucoromycotina.</title>
        <authorList>
            <person name="Muszewska A."/>
            <person name="Okrasinska A."/>
            <person name="Steczkiewicz K."/>
            <person name="Drgas O."/>
            <person name="Orlowska M."/>
            <person name="Perlinska-Lenart U."/>
            <person name="Aleksandrzak-Piekarczyk T."/>
            <person name="Szatraj K."/>
            <person name="Zielenkiewicz U."/>
            <person name="Pilsyk S."/>
            <person name="Malc E."/>
            <person name="Mieczkowski P."/>
            <person name="Kruszewska J.S."/>
            <person name="Biernat P."/>
            <person name="Pawlowska J."/>
        </authorList>
    </citation>
    <scope>NUCLEOTIDE SEQUENCE [LARGE SCALE GENOMIC DNA]</scope>
    <source>
        <strain evidence="7 8">CBS 142.35</strain>
    </source>
</reference>
<dbReference type="GO" id="GO:0060255">
    <property type="term" value="P:regulation of macromolecule metabolic process"/>
    <property type="evidence" value="ECO:0007669"/>
    <property type="project" value="UniProtKB-ARBA"/>
</dbReference>
<evidence type="ECO:0000313" key="7">
    <source>
        <dbReference type="EMBL" id="KAG2224648.1"/>
    </source>
</evidence>
<evidence type="ECO:0000256" key="4">
    <source>
        <dbReference type="ARBA" id="ARBA00022807"/>
    </source>
</evidence>
<evidence type="ECO:0000256" key="5">
    <source>
        <dbReference type="SAM" id="MobiDB-lite"/>
    </source>
</evidence>
<comment type="caution">
    <text evidence="7">The sequence shown here is derived from an EMBL/GenBank/DDBJ whole genome shotgun (WGS) entry which is preliminary data.</text>
</comment>
<organism evidence="7 8">
    <name type="scientific">Circinella minor</name>
    <dbReference type="NCBI Taxonomy" id="1195481"/>
    <lineage>
        <taxon>Eukaryota</taxon>
        <taxon>Fungi</taxon>
        <taxon>Fungi incertae sedis</taxon>
        <taxon>Mucoromycota</taxon>
        <taxon>Mucoromycotina</taxon>
        <taxon>Mucoromycetes</taxon>
        <taxon>Mucorales</taxon>
        <taxon>Lichtheimiaceae</taxon>
        <taxon>Circinella</taxon>
    </lineage>
</organism>
<feature type="region of interest" description="Disordered" evidence="5">
    <location>
        <begin position="54"/>
        <end position="115"/>
    </location>
</feature>
<comment type="similarity">
    <text evidence="1">Belongs to the peptidase C48 family.</text>
</comment>
<accession>A0A8H7VQ43</accession>
<proteinExistence type="inferred from homology"/>
<dbReference type="OrthoDB" id="1939479at2759"/>
<dbReference type="GO" id="GO:0080090">
    <property type="term" value="P:regulation of primary metabolic process"/>
    <property type="evidence" value="ECO:0007669"/>
    <property type="project" value="UniProtKB-ARBA"/>
</dbReference>
<name>A0A8H7VQ43_9FUNG</name>
<dbReference type="InterPro" id="IPR038765">
    <property type="entry name" value="Papain-like_cys_pep_sf"/>
</dbReference>
<gene>
    <name evidence="7" type="ORF">INT45_007893</name>
</gene>
<dbReference type="Gene3D" id="3.40.395.10">
    <property type="entry name" value="Adenoviral Proteinase, Chain A"/>
    <property type="match status" value="1"/>
</dbReference>
<feature type="domain" description="Ubiquitin-like protease family profile" evidence="6">
    <location>
        <begin position="241"/>
        <end position="408"/>
    </location>
</feature>
<feature type="region of interest" description="Disordered" evidence="5">
    <location>
        <begin position="1"/>
        <end position="34"/>
    </location>
</feature>